<evidence type="ECO:0000313" key="3">
    <source>
        <dbReference type="EMBL" id="OCF37838.1"/>
    </source>
</evidence>
<accession>A0A1B9H3K3</accession>
<evidence type="ECO:0000256" key="2">
    <source>
        <dbReference type="SAM" id="MobiDB-lite"/>
    </source>
</evidence>
<gene>
    <name evidence="3" type="ORF">I316_00062</name>
</gene>
<feature type="region of interest" description="Disordered" evidence="2">
    <location>
        <begin position="1295"/>
        <end position="1316"/>
    </location>
</feature>
<feature type="compositionally biased region" description="Polar residues" evidence="2">
    <location>
        <begin position="2006"/>
        <end position="2019"/>
    </location>
</feature>
<feature type="compositionally biased region" description="Polar residues" evidence="2">
    <location>
        <begin position="2094"/>
        <end position="2104"/>
    </location>
</feature>
<feature type="region of interest" description="Disordered" evidence="2">
    <location>
        <begin position="529"/>
        <end position="566"/>
    </location>
</feature>
<feature type="region of interest" description="Disordered" evidence="2">
    <location>
        <begin position="1367"/>
        <end position="1424"/>
    </location>
</feature>
<feature type="compositionally biased region" description="Polar residues" evidence="2">
    <location>
        <begin position="722"/>
        <end position="731"/>
    </location>
</feature>
<sequence length="2590" mass="284233">MYPFNTNITQLQQRSDSPQRAQPEPHPLNPDFRFPPLPPSHHTPHRSISQPQPPHRPQIHSLGHNRHPTLNPDASLFTYRPLEVSSPIDNGFQRLKRYHDDPSALGVDFFGNDPTLGGNRSVYGSVESQRQQSHPQIISPRKATLGQTLHLAGFDGRQSWSQQTPQSAMPHFIPAHGSSPSVSPIPRGHDPSPSMSGFRYLDGRSSLGVAHSLRTSPIPEQPHPIIPQSSLGIHMQTPPQMIRAWTLDSSSRSSLSPLAPSHESLPLTLSPLARSPSGRGHPHLLAGQTSPSHCATSAPVDGKQYRSEPITRMASYSPNGRNRDREGDDEETDRRYRSFKGREGGPPKAKLGGAGGKTYEEMVAARSPGPSTPAAERIGLETSSKSGSTGEYKWKGNPISIKLPPERYSPPDSPPKPLPAVEEGQEPLQPEPKLPRKEAFPWPGHKVRLSATGTPLPLSPGEPSEDTVRRPSIVSTVATDASHEGIWRGKEVLVSVPDEVGQLTDLEESPQLTVEQQCWERLRLPTLEPECEPKEKADIEQEPEEEVSAVLQPLPPSDDEISDSCSAGSVDVVEDTVPSDPHESFAEKNMFTEPFKAINVPWDEIPESPIKRHFTPTKRALENIDIDADQTPYEKDVKDRKDSLFSPIPHSSLPAKPTMTDEPPVYSSPVTSDTASPSRKNFSIKGPANNDFLKRSLGEVLEVTTSTPSSKPRSDGLGPGPNNKSCETTTAMDPLGTSKLRIIGQMNNEKDRDEELEEVNLTPLDSFPSKMRAWGRSPSPPHAASPEEPNSGNTKQEIPEQAAGEPAHDAAEEGPRPPSWKLRAWTPSPAFSERSLFDNEDQLVSIGGETQIKPQAPSSPPDYGKTHQNGESVSKLRAWTPSPPVSPGLSPAPSPDCQVSRDVNVRPTEEHYIRPPVTSGLQPAFAEEHVSSSKLRTWTPSPLPSDLSPSQTPAALSEGNTNVNQSSKLRGWNNDSIDAPTTERSESRGFGESKMRAWGLDDTTDPQKDDNDKRSRPEENTDGGQPANVTERSMTLEEARQKALASRKSKRRAEEVDPALHVDSPSADPKRAPALDEMRRGVIASRERKGSSFVQKQLGGLLKGAKASLPSQTGLEPTKLDKAFTPMQPKDTEIISSQEEMEPCQNGSREGKPDAFPSEAKRLRPNAAAFQPPSLTTGDGAAGRLRPTAEAWRPLRSLTIGKRPSFGAIGLTARQQMMMPSAPVPPMVYIATPFVPQTTSFTWIPPATLPPQQPSLPINMPSMARSTTFHPPFVPWPNMTGRGLSDFAFDYPARGSDSDNTRVQAQPVDSDHDSTVLKPTAVPFVPFKFGAKESVRASEHRRKESVASTSESQPKLRAVAAEFAPSFAIAQDPPSSSQQDGLSRKEASSETNRPAEDGKHTDLPAPASDHAGQGFPAHNASLETDLPFSTPTKYLSSTISHNFVQPPSSTDRPVLSPAAIRYEEEKTGSKSETIDSKATLGVIHQRGRTDTVAFGPPSCLTESANEKLAEVGAEESFSSTQKRETVPGQREEIDTKGSPQTPANGVSGLYENPSCDDLFERAILEAMSDDSSDSAFLSWRTRAPHLPTPESGNCSEAGRPTSSQASSRAQSYERILRFSRWPSFRREENSYRSRDLPPPPVVEAVIPLHEVTIHSSQPVQIPLSAVPLRTGGDLPDAPVSAHTHAPSSGSVVSHSDSVQMTSIHRPLSPIPQPQEHGQKASNKRMNPSAEPFIFGSPAKTEETHPQTTGDTFGSAAYQTADGSPLVPTRTLVEDSIIRPYRPLPDIPAPRQSDAQEQFESNGPAETDAKTMRQAENEVNYVEDQEESSSDDEVTLLIYPHVDIDRRRNDNFARSAAPSPDLSNDLIEPADRAEKEHQGPSQISRTVDDGSEEEQQDDRQKFRQWAFPSSTSGGDLNPSHTSTALQHIPPNDVIEGESGNETVGIASTLDSRSSELDQLIRPEDDNGPQPQDTFRRTSVEFPFGAERRRLGVVNVSDSGELPAPRPVQTSDKNTGQHVPTAQASTDALAEILEILKQRREAEEDWKSVLNAFKGDMGAPMENMATMNDSKSSDNPGVMEQITCVLEEHTRLLTSIQEKSTSTQKGNNEEAELDQPRSKEVFAAILTGQHAILNKFDEITSAHNEDTARLHEAISALQAQVITADELTRTRSKHDDAIRAFKEELEDARISVSESRAQADVLRQRLIDTRQDRDDLRHELYAIKSRLEEAHSNERRMEGEVDGIVARALAAELERDALAKAVAEARDSTDSLRAEIGEWKEELDKEKESSRLALAEEESEIVAVQAQLHAHLSIAREREQNTPLEPNASASALAELSQAAVTFQEEVMARFGKLDEHMHETMGSRVKEYEAVLDRNRILQGEVDGLRGRLEDSADRFARLQLNTTNSLSRAEVERRSLSEALEAEQSKRLEAESKLDSMARELERVKEERMNYRLIAAEREAMARQNEIRFRALTQENVYWRQFALEHDRRRFKHYLSTQPFKGIQDPDRPQPPPKPQPNTSVRPASDTRDATKTGDGEKDTGNGDEGVEGYLTPKNNNPLGLANVDGREAGLQTISAPGGGGGTWYDEDER</sequence>
<keyword evidence="4" id="KW-1185">Reference proteome</keyword>
<feature type="region of interest" description="Disordered" evidence="2">
    <location>
        <begin position="1104"/>
        <end position="1158"/>
    </location>
</feature>
<feature type="compositionally biased region" description="Basic and acidic residues" evidence="2">
    <location>
        <begin position="981"/>
        <end position="995"/>
    </location>
</feature>
<reference evidence="4" key="2">
    <citation type="submission" date="2013-12" db="EMBL/GenBank/DDBJ databases">
        <title>Evolution of pathogenesis and genome organization in the Tremellales.</title>
        <authorList>
            <person name="Cuomo C."/>
            <person name="Litvintseva A."/>
            <person name="Heitman J."/>
            <person name="Chen Y."/>
            <person name="Sun S."/>
            <person name="Springer D."/>
            <person name="Dromer F."/>
            <person name="Young S."/>
            <person name="Zeng Q."/>
            <person name="Chapman S."/>
            <person name="Gujja S."/>
            <person name="Saif S."/>
            <person name="Birren B."/>
        </authorList>
    </citation>
    <scope>NUCLEOTIDE SEQUENCE [LARGE SCALE GENOMIC DNA]</scope>
    <source>
        <strain evidence="4">BCC8398</strain>
    </source>
</reference>
<feature type="compositionally biased region" description="Low complexity" evidence="2">
    <location>
        <begin position="1687"/>
        <end position="1698"/>
    </location>
</feature>
<organism evidence="3 4">
    <name type="scientific">Kwoniella heveanensis BCC8398</name>
    <dbReference type="NCBI Taxonomy" id="1296120"/>
    <lineage>
        <taxon>Eukaryota</taxon>
        <taxon>Fungi</taxon>
        <taxon>Dikarya</taxon>
        <taxon>Basidiomycota</taxon>
        <taxon>Agaricomycotina</taxon>
        <taxon>Tremellomycetes</taxon>
        <taxon>Tremellales</taxon>
        <taxon>Cryptococcaceae</taxon>
        <taxon>Kwoniella</taxon>
    </lineage>
</organism>
<feature type="compositionally biased region" description="Polar residues" evidence="2">
    <location>
        <begin position="668"/>
        <end position="681"/>
    </location>
</feature>
<feature type="compositionally biased region" description="Low complexity" evidence="2">
    <location>
        <begin position="249"/>
        <end position="261"/>
    </location>
</feature>
<name>A0A1B9H3K3_9TREE</name>
<feature type="coiled-coil region" evidence="1">
    <location>
        <begin position="2406"/>
        <end position="2454"/>
    </location>
</feature>
<feature type="compositionally biased region" description="Polar residues" evidence="2">
    <location>
        <begin position="1906"/>
        <end position="1924"/>
    </location>
</feature>
<dbReference type="Proteomes" id="UP000092666">
    <property type="component" value="Unassembled WGS sequence"/>
</dbReference>
<feature type="compositionally biased region" description="Polar residues" evidence="2">
    <location>
        <begin position="1590"/>
        <end position="1609"/>
    </location>
</feature>
<feature type="compositionally biased region" description="Polar residues" evidence="2">
    <location>
        <begin position="951"/>
        <end position="976"/>
    </location>
</feature>
<feature type="region of interest" description="Disordered" evidence="2">
    <location>
        <begin position="1511"/>
        <end position="1551"/>
    </location>
</feature>
<feature type="compositionally biased region" description="Basic and acidic residues" evidence="2">
    <location>
        <begin position="1334"/>
        <end position="1345"/>
    </location>
</feature>
<dbReference type="STRING" id="1296120.A0A1B9H3K3"/>
<keyword evidence="1" id="KW-0175">Coiled coil</keyword>
<dbReference type="EMBL" id="KI669492">
    <property type="protein sequence ID" value="OCF37838.1"/>
    <property type="molecule type" value="Genomic_DNA"/>
</dbReference>
<feature type="region of interest" description="Disordered" evidence="2">
    <location>
        <begin position="1583"/>
        <end position="1609"/>
    </location>
</feature>
<feature type="compositionally biased region" description="Basic and acidic residues" evidence="2">
    <location>
        <begin position="632"/>
        <end position="643"/>
    </location>
</feature>
<feature type="region of interest" description="Disordered" evidence="2">
    <location>
        <begin position="247"/>
        <end position="471"/>
    </location>
</feature>
<feature type="compositionally biased region" description="Basic and acidic residues" evidence="2">
    <location>
        <begin position="1521"/>
        <end position="1535"/>
    </location>
</feature>
<feature type="coiled-coil region" evidence="1">
    <location>
        <begin position="2176"/>
        <end position="2217"/>
    </location>
</feature>
<feature type="coiled-coil region" evidence="1">
    <location>
        <begin position="2260"/>
        <end position="2298"/>
    </location>
</feature>
<feature type="region of interest" description="Disordered" evidence="2">
    <location>
        <begin position="2094"/>
        <end position="2114"/>
    </location>
</feature>
<feature type="compositionally biased region" description="Basic and acidic residues" evidence="2">
    <location>
        <begin position="806"/>
        <end position="815"/>
    </location>
</feature>
<feature type="compositionally biased region" description="Polar residues" evidence="2">
    <location>
        <begin position="1"/>
        <end position="20"/>
    </location>
</feature>
<feature type="region of interest" description="Disordered" evidence="2">
    <location>
        <begin position="1334"/>
        <end position="1355"/>
    </location>
</feature>
<feature type="region of interest" description="Disordered" evidence="2">
    <location>
        <begin position="1995"/>
        <end position="2019"/>
    </location>
</feature>
<feature type="region of interest" description="Disordered" evidence="2">
    <location>
        <begin position="1871"/>
        <end position="1937"/>
    </location>
</feature>
<feature type="region of interest" description="Disordered" evidence="2">
    <location>
        <begin position="1"/>
        <end position="74"/>
    </location>
</feature>
<feature type="compositionally biased region" description="Pro residues" evidence="2">
    <location>
        <begin position="407"/>
        <end position="418"/>
    </location>
</feature>
<feature type="compositionally biased region" description="Pro residues" evidence="2">
    <location>
        <begin position="881"/>
        <end position="894"/>
    </location>
</feature>
<dbReference type="OrthoDB" id="2564742at2759"/>
<feature type="compositionally biased region" description="Basic and acidic residues" evidence="2">
    <location>
        <begin position="1005"/>
        <end position="1019"/>
    </location>
</feature>
<feature type="compositionally biased region" description="Polar residues" evidence="2">
    <location>
        <begin position="1745"/>
        <end position="1761"/>
    </location>
</feature>
<feature type="compositionally biased region" description="Pro residues" evidence="2">
    <location>
        <begin position="24"/>
        <end position="41"/>
    </location>
</feature>
<feature type="compositionally biased region" description="Basic and acidic residues" evidence="2">
    <location>
        <begin position="1382"/>
        <end position="1402"/>
    </location>
</feature>
<feature type="compositionally biased region" description="Basic and acidic residues" evidence="2">
    <location>
        <begin position="2525"/>
        <end position="2541"/>
    </location>
</feature>
<feature type="region of interest" description="Disordered" evidence="2">
    <location>
        <begin position="623"/>
        <end position="1076"/>
    </location>
</feature>
<feature type="compositionally biased region" description="Basic and acidic residues" evidence="2">
    <location>
        <begin position="321"/>
        <end position="345"/>
    </location>
</feature>
<protein>
    <submittedName>
        <fullName evidence="3">Uncharacterized protein</fullName>
    </submittedName>
</protein>
<proteinExistence type="predicted"/>
<feature type="region of interest" description="Disordered" evidence="2">
    <location>
        <begin position="2499"/>
        <end position="2590"/>
    </location>
</feature>
<evidence type="ECO:0000313" key="4">
    <source>
        <dbReference type="Proteomes" id="UP000092666"/>
    </source>
</evidence>
<feature type="compositionally biased region" description="Basic and acidic residues" evidence="2">
    <location>
        <begin position="903"/>
        <end position="913"/>
    </location>
</feature>
<evidence type="ECO:0000256" key="1">
    <source>
        <dbReference type="SAM" id="Coils"/>
    </source>
</evidence>
<reference evidence="3 4" key="1">
    <citation type="submission" date="2013-07" db="EMBL/GenBank/DDBJ databases">
        <title>The Genome Sequence of Cryptococcus heveanensis BCC8398.</title>
        <authorList>
            <consortium name="The Broad Institute Genome Sequencing Platform"/>
            <person name="Cuomo C."/>
            <person name="Litvintseva A."/>
            <person name="Chen Y."/>
            <person name="Heitman J."/>
            <person name="Sun S."/>
            <person name="Springer D."/>
            <person name="Dromer F."/>
            <person name="Young S.K."/>
            <person name="Zeng Q."/>
            <person name="Gargeya S."/>
            <person name="Fitzgerald M."/>
            <person name="Abouelleil A."/>
            <person name="Alvarado L."/>
            <person name="Berlin A.M."/>
            <person name="Chapman S.B."/>
            <person name="Dewar J."/>
            <person name="Goldberg J."/>
            <person name="Griggs A."/>
            <person name="Gujja S."/>
            <person name="Hansen M."/>
            <person name="Howarth C."/>
            <person name="Imamovic A."/>
            <person name="Larimer J."/>
            <person name="McCowan C."/>
            <person name="Murphy C."/>
            <person name="Pearson M."/>
            <person name="Priest M."/>
            <person name="Roberts A."/>
            <person name="Saif S."/>
            <person name="Shea T."/>
            <person name="Sykes S."/>
            <person name="Wortman J."/>
            <person name="Nusbaum C."/>
            <person name="Birren B."/>
        </authorList>
    </citation>
    <scope>NUCLEOTIDE SEQUENCE [LARGE SCALE GENOMIC DNA]</scope>
    <source>
        <strain evidence="3 4">BCC8398</strain>
    </source>
</reference>
<feature type="region of interest" description="Disordered" evidence="2">
    <location>
        <begin position="1674"/>
        <end position="1810"/>
    </location>
</feature>